<dbReference type="InterPro" id="IPR002068">
    <property type="entry name" value="A-crystallin/Hsp20_dom"/>
</dbReference>
<organism evidence="3">
    <name type="scientific">uncultured Caudovirales phage</name>
    <dbReference type="NCBI Taxonomy" id="2100421"/>
    <lineage>
        <taxon>Viruses</taxon>
        <taxon>Duplodnaviria</taxon>
        <taxon>Heunggongvirae</taxon>
        <taxon>Uroviricota</taxon>
        <taxon>Caudoviricetes</taxon>
        <taxon>Peduoviridae</taxon>
        <taxon>Maltschvirus</taxon>
        <taxon>Maltschvirus maltsch</taxon>
    </lineage>
</organism>
<feature type="domain" description="SHSP" evidence="2">
    <location>
        <begin position="35"/>
        <end position="146"/>
    </location>
</feature>
<dbReference type="PANTHER" id="PTHR47062">
    <property type="match status" value="1"/>
</dbReference>
<evidence type="ECO:0000256" key="1">
    <source>
        <dbReference type="ARBA" id="ARBA00023016"/>
    </source>
</evidence>
<proteinExistence type="predicted"/>
<dbReference type="PROSITE" id="PS01031">
    <property type="entry name" value="SHSP"/>
    <property type="match status" value="1"/>
</dbReference>
<gene>
    <name evidence="3" type="ORF">UFOVP190_259</name>
</gene>
<reference evidence="3" key="1">
    <citation type="submission" date="2020-05" db="EMBL/GenBank/DDBJ databases">
        <authorList>
            <person name="Chiriac C."/>
            <person name="Salcher M."/>
            <person name="Ghai R."/>
            <person name="Kavagutti S V."/>
        </authorList>
    </citation>
    <scope>NUCLEOTIDE SEQUENCE</scope>
</reference>
<dbReference type="InterPro" id="IPR037913">
    <property type="entry name" value="ACD_IbpA/B"/>
</dbReference>
<evidence type="ECO:0000259" key="2">
    <source>
        <dbReference type="PROSITE" id="PS01031"/>
    </source>
</evidence>
<sequence length="147" mass="16663">MTQFQIHTLDLPALHRHAIGFDNLFEQLNRTFANSKSDGNYPPHNVVKLDDTHYVIELAVAGFSESEIDVELKENVLTVKGERVKSETEIEYLHRGISARNFIRTFPLAEHIEVRGATVQNGILAIALEQVIPEEQKAKKIQITFAK</sequence>
<dbReference type="EMBL" id="LR798243">
    <property type="protein sequence ID" value="CAB5214772.1"/>
    <property type="molecule type" value="Genomic_DNA"/>
</dbReference>
<keyword evidence="1 3" id="KW-0346">Stress response</keyword>
<dbReference type="Gene3D" id="2.60.40.790">
    <property type="match status" value="1"/>
</dbReference>
<accession>A0A6J7WGQ6</accession>
<dbReference type="CDD" id="cd06470">
    <property type="entry name" value="ACD_IbpA-B_like"/>
    <property type="match status" value="1"/>
</dbReference>
<dbReference type="SUPFAM" id="SSF49764">
    <property type="entry name" value="HSP20-like chaperones"/>
    <property type="match status" value="1"/>
</dbReference>
<dbReference type="InterPro" id="IPR008978">
    <property type="entry name" value="HSP20-like_chaperone"/>
</dbReference>
<dbReference type="PANTHER" id="PTHR47062:SF1">
    <property type="entry name" value="SMALL HEAT SHOCK PROTEIN IBPA"/>
    <property type="match status" value="1"/>
</dbReference>
<protein>
    <submittedName>
        <fullName evidence="3">IbpA Molecular chaperone (Small heat shock protein)</fullName>
    </submittedName>
</protein>
<name>A0A6J7WGQ6_9CAUD</name>
<evidence type="ECO:0000313" key="3">
    <source>
        <dbReference type="EMBL" id="CAB5214772.1"/>
    </source>
</evidence>
<dbReference type="Pfam" id="PF00011">
    <property type="entry name" value="HSP20"/>
    <property type="match status" value="1"/>
</dbReference>